<dbReference type="Proteomes" id="UP000054454">
    <property type="component" value="Unassembled WGS sequence"/>
</dbReference>
<gene>
    <name evidence="2" type="ORF">T552_02593</name>
</gene>
<accession>A0A0W4ZFF1</accession>
<evidence type="ECO:0000313" key="3">
    <source>
        <dbReference type="Proteomes" id="UP000054454"/>
    </source>
</evidence>
<evidence type="ECO:0000313" key="2">
    <source>
        <dbReference type="EMBL" id="KTW27101.1"/>
    </source>
</evidence>
<keyword evidence="3" id="KW-1185">Reference proteome</keyword>
<dbReference type="EMBL" id="LFVZ01000011">
    <property type="protein sequence ID" value="KTW27101.1"/>
    <property type="molecule type" value="Genomic_DNA"/>
</dbReference>
<proteinExistence type="predicted"/>
<evidence type="ECO:0000256" key="1">
    <source>
        <dbReference type="SAM" id="MobiDB-lite"/>
    </source>
</evidence>
<reference evidence="3" key="1">
    <citation type="journal article" date="2016" name="Nat. Commun.">
        <title>Genome analysis of three Pneumocystis species reveals adaptation mechanisms to life exclusively in mammalian hosts.</title>
        <authorList>
            <person name="Ma L."/>
            <person name="Chen Z."/>
            <person name="Huang D.W."/>
            <person name="Kutty G."/>
            <person name="Ishihara M."/>
            <person name="Wang H."/>
            <person name="Abouelleil A."/>
            <person name="Bishop L."/>
            <person name="Davey E."/>
            <person name="Deng R."/>
            <person name="Deng X."/>
            <person name="Fan L."/>
            <person name="Fantoni G."/>
            <person name="Fitzgerald M."/>
            <person name="Gogineni E."/>
            <person name="Goldberg J.M."/>
            <person name="Handley G."/>
            <person name="Hu X."/>
            <person name="Huber C."/>
            <person name="Jiao X."/>
            <person name="Jones K."/>
            <person name="Levin J.Z."/>
            <person name="Liu Y."/>
            <person name="Macdonald P."/>
            <person name="Melnikov A."/>
            <person name="Raley C."/>
            <person name="Sassi M."/>
            <person name="Sherman B.T."/>
            <person name="Song X."/>
            <person name="Sykes S."/>
            <person name="Tran B."/>
            <person name="Walsh L."/>
            <person name="Xia Y."/>
            <person name="Yang J."/>
            <person name="Young S."/>
            <person name="Zeng Q."/>
            <person name="Zheng X."/>
            <person name="Stephens R."/>
            <person name="Nusbaum C."/>
            <person name="Birren B.W."/>
            <person name="Azadi P."/>
            <person name="Lempicki R.A."/>
            <person name="Cuomo C.A."/>
            <person name="Kovacs J.A."/>
        </authorList>
    </citation>
    <scope>NUCLEOTIDE SEQUENCE [LARGE SCALE GENOMIC DNA]</scope>
    <source>
        <strain evidence="3">B80</strain>
    </source>
</reference>
<dbReference type="InterPro" id="IPR012479">
    <property type="entry name" value="SAP30BP"/>
</dbReference>
<feature type="compositionally biased region" description="Polar residues" evidence="1">
    <location>
        <begin position="8"/>
        <end position="21"/>
    </location>
</feature>
<name>A0A0W4ZFF1_PNEC8</name>
<dbReference type="RefSeq" id="XP_018225292.1">
    <property type="nucleotide sequence ID" value="XM_018371127.1"/>
</dbReference>
<dbReference type="GO" id="GO:0006355">
    <property type="term" value="P:regulation of DNA-templated transcription"/>
    <property type="evidence" value="ECO:0007669"/>
    <property type="project" value="InterPro"/>
</dbReference>
<dbReference type="VEuPathDB" id="FungiDB:T552_02593"/>
<feature type="region of interest" description="Disordered" evidence="1">
    <location>
        <begin position="1"/>
        <end position="21"/>
    </location>
</feature>
<sequence>MYSRHMEQTYTNEPTASGQAFTMSNQMLEEREAIRKYTAPKFWSIPASPPGNPSPILEKKFEHYRMLKKRNIHLNDNLDNSKTSRNPYLLDELIDYVDIKDYYGSNLPEELQTWKNLEMLKINKKETENTSSKTQNKPPVKYFRRDRFISE</sequence>
<dbReference type="GO" id="GO:0005634">
    <property type="term" value="C:nucleus"/>
    <property type="evidence" value="ECO:0007669"/>
    <property type="project" value="TreeGrafter"/>
</dbReference>
<protein>
    <submittedName>
        <fullName evidence="2">Uncharacterized protein</fullName>
    </submittedName>
</protein>
<comment type="caution">
    <text evidence="2">The sequence shown here is derived from an EMBL/GenBank/DDBJ whole genome shotgun (WGS) entry which is preliminary data.</text>
</comment>
<feature type="region of interest" description="Disordered" evidence="1">
    <location>
        <begin position="126"/>
        <end position="151"/>
    </location>
</feature>
<dbReference type="PANTHER" id="PTHR13464">
    <property type="entry name" value="TRANSCRIPTIONAL REGULATOR PROTEIN HCNGP"/>
    <property type="match status" value="1"/>
</dbReference>
<organism evidence="2 3">
    <name type="scientific">Pneumocystis carinii (strain B80)</name>
    <name type="common">Rat pneumocystis pneumonia agent</name>
    <name type="synonym">Pneumocystis carinii f. sp. carinii</name>
    <dbReference type="NCBI Taxonomy" id="1408658"/>
    <lineage>
        <taxon>Eukaryota</taxon>
        <taxon>Fungi</taxon>
        <taxon>Dikarya</taxon>
        <taxon>Ascomycota</taxon>
        <taxon>Taphrinomycotina</taxon>
        <taxon>Pneumocystomycetes</taxon>
        <taxon>Pneumocystaceae</taxon>
        <taxon>Pneumocystis</taxon>
    </lineage>
</organism>
<dbReference type="Pfam" id="PF07818">
    <property type="entry name" value="HCNGP"/>
    <property type="match status" value="1"/>
</dbReference>
<dbReference type="AlphaFoldDB" id="A0A0W4ZFF1"/>
<dbReference type="OrthoDB" id="1714508at2759"/>
<dbReference type="PANTHER" id="PTHR13464:SF0">
    <property type="entry name" value="SAP30-BINDING PROTEIN"/>
    <property type="match status" value="1"/>
</dbReference>
<dbReference type="GeneID" id="28937330"/>